<dbReference type="AlphaFoldDB" id="K1T3T8"/>
<evidence type="ECO:0000256" key="1">
    <source>
        <dbReference type="ARBA" id="ARBA00023125"/>
    </source>
</evidence>
<organism evidence="2">
    <name type="scientific">human gut metagenome</name>
    <dbReference type="NCBI Taxonomy" id="408170"/>
    <lineage>
        <taxon>unclassified sequences</taxon>
        <taxon>metagenomes</taxon>
        <taxon>organismal metagenomes</taxon>
    </lineage>
</organism>
<evidence type="ECO:0000313" key="2">
    <source>
        <dbReference type="EMBL" id="EKC67642.1"/>
    </source>
</evidence>
<name>K1T3T8_9ZZZZ</name>
<sequence length="70" mass="8532">MLKDMNSTELFCEYYKQWIDVYKRDAIREATLAKYQMTHKWVEKLAPELKVSELTRNAYQQLLNDYAKEH</sequence>
<feature type="non-terminal residue" evidence="2">
    <location>
        <position position="70"/>
    </location>
</feature>
<accession>K1T3T8</accession>
<protein>
    <submittedName>
        <fullName evidence="2">Recombinase, phage integrase family</fullName>
    </submittedName>
</protein>
<dbReference type="EMBL" id="AJWZ01003647">
    <property type="protein sequence ID" value="EKC67642.1"/>
    <property type="molecule type" value="Genomic_DNA"/>
</dbReference>
<reference evidence="2" key="1">
    <citation type="journal article" date="2013" name="Environ. Microbiol.">
        <title>Microbiota from the distal guts of lean and obese adolescents exhibit partial functional redundancy besides clear differences in community structure.</title>
        <authorList>
            <person name="Ferrer M."/>
            <person name="Ruiz A."/>
            <person name="Lanza F."/>
            <person name="Haange S.B."/>
            <person name="Oberbach A."/>
            <person name="Till H."/>
            <person name="Bargiela R."/>
            <person name="Campoy C."/>
            <person name="Segura M.T."/>
            <person name="Richter M."/>
            <person name="von Bergen M."/>
            <person name="Seifert J."/>
            <person name="Suarez A."/>
        </authorList>
    </citation>
    <scope>NUCLEOTIDE SEQUENCE</scope>
</reference>
<dbReference type="SUPFAM" id="SSF56349">
    <property type="entry name" value="DNA breaking-rejoining enzymes"/>
    <property type="match status" value="1"/>
</dbReference>
<dbReference type="InterPro" id="IPR011010">
    <property type="entry name" value="DNA_brk_join_enz"/>
</dbReference>
<gene>
    <name evidence="2" type="ORF">OBE_05346</name>
</gene>
<dbReference type="InterPro" id="IPR010998">
    <property type="entry name" value="Integrase_recombinase_N"/>
</dbReference>
<dbReference type="Gene3D" id="1.10.150.130">
    <property type="match status" value="1"/>
</dbReference>
<proteinExistence type="predicted"/>
<comment type="caution">
    <text evidence="2">The sequence shown here is derived from an EMBL/GenBank/DDBJ whole genome shotgun (WGS) entry which is preliminary data.</text>
</comment>
<keyword evidence="1" id="KW-0238">DNA-binding</keyword>
<dbReference type="GO" id="GO:0003677">
    <property type="term" value="F:DNA binding"/>
    <property type="evidence" value="ECO:0007669"/>
    <property type="project" value="UniProtKB-KW"/>
</dbReference>